<dbReference type="InterPro" id="IPR011049">
    <property type="entry name" value="Serralysin-like_metalloprot_C"/>
</dbReference>
<dbReference type="Gene3D" id="2.150.10.10">
    <property type="entry name" value="Serralysin-like metalloprotease, C-terminal"/>
    <property type="match status" value="1"/>
</dbReference>
<dbReference type="PANTHER" id="PTHR38340">
    <property type="entry name" value="S-LAYER PROTEIN"/>
    <property type="match status" value="1"/>
</dbReference>
<dbReference type="PRINTS" id="PR00313">
    <property type="entry name" value="CABNDNGRPT"/>
</dbReference>
<feature type="chain" id="PRO_5045084069" description="Calcium-binding protein" evidence="3">
    <location>
        <begin position="23"/>
        <end position="334"/>
    </location>
</feature>
<reference evidence="4" key="1">
    <citation type="submission" date="2022-12" db="EMBL/GenBank/DDBJ databases">
        <title>New Phytohabitans aurantiacus sp. RD004123 nov., an actinomycete isolated from soil.</title>
        <authorList>
            <person name="Triningsih D.W."/>
            <person name="Harunari E."/>
            <person name="Igarashi Y."/>
        </authorList>
    </citation>
    <scope>NUCLEOTIDE SEQUENCE</scope>
    <source>
        <strain evidence="4">RD004123</strain>
    </source>
</reference>
<name>A0ABQ5R4F9_9ACTN</name>
<comment type="subcellular location">
    <subcellularLocation>
        <location evidence="1">Secreted</location>
    </subcellularLocation>
</comment>
<dbReference type="Proteomes" id="UP001144280">
    <property type="component" value="Unassembled WGS sequence"/>
</dbReference>
<keyword evidence="5" id="KW-1185">Reference proteome</keyword>
<evidence type="ECO:0008006" key="6">
    <source>
        <dbReference type="Google" id="ProtNLM"/>
    </source>
</evidence>
<dbReference type="SUPFAM" id="SSF51120">
    <property type="entry name" value="beta-Roll"/>
    <property type="match status" value="1"/>
</dbReference>
<keyword evidence="3" id="KW-0732">Signal</keyword>
<evidence type="ECO:0000256" key="1">
    <source>
        <dbReference type="ARBA" id="ARBA00004613"/>
    </source>
</evidence>
<dbReference type="InterPro" id="IPR050557">
    <property type="entry name" value="RTX_toxin/Mannuronan_C5-epim"/>
</dbReference>
<sequence length="334" mass="32629">MRSLLSGVIAALVLVPSSAATASGTLASASPRPRLLSGTLSIFGTGGPDQVTLRRTAGTSAAIELDFGSDRTPDFRFPAAQVASILVQTFDGGDTVDATGLGGTAPPIVVDAGAGTDALAVAGDDTAEQFTLTAEAGQVMLARNAVAAQVRGTSIDQIRVASRGGADALLIGDLSSLGHVAADVDLADTDGRPDKLRLTGTPAADTVHLTAQGAVLHVSGLPADVRVTGVDSDHDDIAVDLGAGGDRADPTPSATQWTDVELVGGGGADTLVAAAGDDVLIGGDGSDVLIGGSGDDALLGGAGDDVLDGGAGTDLLSGAAGHDILVGGEILLDS</sequence>
<accession>A0ABQ5R4F9</accession>
<dbReference type="InterPro" id="IPR018511">
    <property type="entry name" value="Hemolysin-typ_Ca-bd_CS"/>
</dbReference>
<evidence type="ECO:0000256" key="2">
    <source>
        <dbReference type="ARBA" id="ARBA00022525"/>
    </source>
</evidence>
<dbReference type="PANTHER" id="PTHR38340:SF1">
    <property type="entry name" value="S-LAYER PROTEIN"/>
    <property type="match status" value="1"/>
</dbReference>
<dbReference type="PROSITE" id="PS00330">
    <property type="entry name" value="HEMOLYSIN_CALCIUM"/>
    <property type="match status" value="2"/>
</dbReference>
<evidence type="ECO:0000313" key="4">
    <source>
        <dbReference type="EMBL" id="GLI01285.1"/>
    </source>
</evidence>
<dbReference type="Pfam" id="PF00353">
    <property type="entry name" value="HemolysinCabind"/>
    <property type="match status" value="1"/>
</dbReference>
<evidence type="ECO:0000313" key="5">
    <source>
        <dbReference type="Proteomes" id="UP001144280"/>
    </source>
</evidence>
<proteinExistence type="predicted"/>
<dbReference type="InterPro" id="IPR001343">
    <property type="entry name" value="Hemolysn_Ca-bd"/>
</dbReference>
<keyword evidence="2" id="KW-0964">Secreted</keyword>
<dbReference type="RefSeq" id="WP_281902191.1">
    <property type="nucleotide sequence ID" value="NZ_BSDI01000042.1"/>
</dbReference>
<organism evidence="4 5">
    <name type="scientific">Phytohabitans aurantiacus</name>
    <dbReference type="NCBI Taxonomy" id="3016789"/>
    <lineage>
        <taxon>Bacteria</taxon>
        <taxon>Bacillati</taxon>
        <taxon>Actinomycetota</taxon>
        <taxon>Actinomycetes</taxon>
        <taxon>Micromonosporales</taxon>
        <taxon>Micromonosporaceae</taxon>
    </lineage>
</organism>
<evidence type="ECO:0000256" key="3">
    <source>
        <dbReference type="SAM" id="SignalP"/>
    </source>
</evidence>
<feature type="signal peptide" evidence="3">
    <location>
        <begin position="1"/>
        <end position="22"/>
    </location>
</feature>
<gene>
    <name evidence="4" type="ORF">Pa4123_65610</name>
</gene>
<protein>
    <recommendedName>
        <fullName evidence="6">Calcium-binding protein</fullName>
    </recommendedName>
</protein>
<comment type="caution">
    <text evidence="4">The sequence shown here is derived from an EMBL/GenBank/DDBJ whole genome shotgun (WGS) entry which is preliminary data.</text>
</comment>
<dbReference type="EMBL" id="BSDI01000042">
    <property type="protein sequence ID" value="GLI01285.1"/>
    <property type="molecule type" value="Genomic_DNA"/>
</dbReference>